<keyword evidence="4 5" id="KW-0539">Nucleus</keyword>
<evidence type="ECO:0000256" key="5">
    <source>
        <dbReference type="RuleBase" id="RU004398"/>
    </source>
</evidence>
<dbReference type="SUPFAM" id="SSF143870">
    <property type="entry name" value="PF0523-like"/>
    <property type="match status" value="1"/>
</dbReference>
<keyword evidence="3" id="KW-0819">tRNA processing</keyword>
<dbReference type="InterPro" id="IPR036504">
    <property type="entry name" value="CGI121/TPRKB_sf"/>
</dbReference>
<dbReference type="Pfam" id="PF08617">
    <property type="entry name" value="CGI-121"/>
    <property type="match status" value="1"/>
</dbReference>
<evidence type="ECO:0008006" key="8">
    <source>
        <dbReference type="Google" id="ProtNLM"/>
    </source>
</evidence>
<dbReference type="PANTHER" id="PTHR15840">
    <property type="entry name" value="CGI-121 FAMILY MEMBER"/>
    <property type="match status" value="1"/>
</dbReference>
<dbReference type="PANTHER" id="PTHR15840:SF10">
    <property type="entry name" value="EKC_KEOPS COMPLEX SUBUNIT TPRKB"/>
    <property type="match status" value="1"/>
</dbReference>
<evidence type="ECO:0000256" key="4">
    <source>
        <dbReference type="ARBA" id="ARBA00023242"/>
    </source>
</evidence>
<dbReference type="GO" id="GO:0005829">
    <property type="term" value="C:cytosol"/>
    <property type="evidence" value="ECO:0007669"/>
    <property type="project" value="TreeGrafter"/>
</dbReference>
<evidence type="ECO:0000256" key="1">
    <source>
        <dbReference type="ARBA" id="ARBA00004123"/>
    </source>
</evidence>
<reference evidence="6 7" key="1">
    <citation type="submission" date="2023-10" db="EMBL/GenBank/DDBJ databases">
        <title>Comparative genomics analysis reveals potential genetic determinants of host preference in Cryptosporidium xiaoi.</title>
        <authorList>
            <person name="Xiao L."/>
            <person name="Li J."/>
        </authorList>
    </citation>
    <scope>NUCLEOTIDE SEQUENCE [LARGE SCALE GENOMIC DNA]</scope>
    <source>
        <strain evidence="6 7">52996</strain>
    </source>
</reference>
<organism evidence="6 7">
    <name type="scientific">Cryptosporidium xiaoi</name>
    <dbReference type="NCBI Taxonomy" id="659607"/>
    <lineage>
        <taxon>Eukaryota</taxon>
        <taxon>Sar</taxon>
        <taxon>Alveolata</taxon>
        <taxon>Apicomplexa</taxon>
        <taxon>Conoidasida</taxon>
        <taxon>Coccidia</taxon>
        <taxon>Eucoccidiorida</taxon>
        <taxon>Eimeriorina</taxon>
        <taxon>Cryptosporidiidae</taxon>
        <taxon>Cryptosporidium</taxon>
    </lineage>
</organism>
<gene>
    <name evidence="6" type="ORF">RS030_81417</name>
</gene>
<accession>A0AAV9XTN9</accession>
<dbReference type="AlphaFoldDB" id="A0AAV9XTN9"/>
<comment type="subcellular location">
    <subcellularLocation>
        <location evidence="1">Nucleus</location>
    </subcellularLocation>
</comment>
<dbReference type="GO" id="GO:0005634">
    <property type="term" value="C:nucleus"/>
    <property type="evidence" value="ECO:0007669"/>
    <property type="project" value="UniProtKB-SubCell"/>
</dbReference>
<comment type="similarity">
    <text evidence="2 5">Belongs to the CGI121/TPRKB family.</text>
</comment>
<sequence length="171" mass="19687">MDRDKIVNKIKTYSFVEDSINGECISLCLFRDVKNVKELTNMLVGSDYLRKNNIIVEEKTQSVVFLNARMVYSIEHILNSISICILKRIFETKRKTKSFETEIIYYMSPSTNISNSLKTFGMNDKTKDIVCVFLNIETEQIFNVLKLIKGQVDDIGNLSQVHDIGDIKEVC</sequence>
<evidence type="ECO:0000256" key="3">
    <source>
        <dbReference type="ARBA" id="ARBA00022694"/>
    </source>
</evidence>
<dbReference type="EMBL" id="JAWDEY010000036">
    <property type="protein sequence ID" value="KAK6587863.1"/>
    <property type="molecule type" value="Genomic_DNA"/>
</dbReference>
<evidence type="ECO:0000313" key="7">
    <source>
        <dbReference type="Proteomes" id="UP001311799"/>
    </source>
</evidence>
<keyword evidence="7" id="KW-1185">Reference proteome</keyword>
<dbReference type="GO" id="GO:0002949">
    <property type="term" value="P:tRNA threonylcarbamoyladenosine modification"/>
    <property type="evidence" value="ECO:0007669"/>
    <property type="project" value="TreeGrafter"/>
</dbReference>
<evidence type="ECO:0000313" key="6">
    <source>
        <dbReference type="EMBL" id="KAK6587863.1"/>
    </source>
</evidence>
<dbReference type="Proteomes" id="UP001311799">
    <property type="component" value="Unassembled WGS sequence"/>
</dbReference>
<evidence type="ECO:0000256" key="2">
    <source>
        <dbReference type="ARBA" id="ARBA00005546"/>
    </source>
</evidence>
<protein>
    <recommendedName>
        <fullName evidence="8">EKC/KEOPS complex subunit CGI121</fullName>
    </recommendedName>
</protein>
<dbReference type="GO" id="GO:0000408">
    <property type="term" value="C:EKC/KEOPS complex"/>
    <property type="evidence" value="ECO:0007669"/>
    <property type="project" value="TreeGrafter"/>
</dbReference>
<proteinExistence type="inferred from homology"/>
<name>A0AAV9XTN9_9CRYT</name>
<dbReference type="Gene3D" id="3.30.2380.10">
    <property type="entry name" value="CGI121/TPRKB"/>
    <property type="match status" value="1"/>
</dbReference>
<comment type="caution">
    <text evidence="6">The sequence shown here is derived from an EMBL/GenBank/DDBJ whole genome shotgun (WGS) entry which is preliminary data.</text>
</comment>
<dbReference type="InterPro" id="IPR013926">
    <property type="entry name" value="CGI121/TPRKB"/>
</dbReference>